<proteinExistence type="predicted"/>
<gene>
    <name evidence="1" type="ORF">FY207_02100</name>
</gene>
<accession>A0A643CLT7</accession>
<protein>
    <submittedName>
        <fullName evidence="1">Uncharacterized protein</fullName>
    </submittedName>
</protein>
<comment type="caution">
    <text evidence="1">The sequence shown here is derived from an EMBL/GenBank/DDBJ whole genome shotgun (WGS) entry which is preliminary data.</text>
</comment>
<dbReference type="EMBL" id="VTCY01000004">
    <property type="protein sequence ID" value="KAB0452224.1"/>
    <property type="molecule type" value="Genomic_DNA"/>
</dbReference>
<evidence type="ECO:0000313" key="1">
    <source>
        <dbReference type="EMBL" id="KAB0452224.1"/>
    </source>
</evidence>
<dbReference type="AlphaFoldDB" id="A0A643CLT7"/>
<name>A0A643CLT7_ANAMA</name>
<sequence length="99" mass="11136">MQHETCSVARLSNSCTKHARCQGREFMCRRQDSYELVGAFAGKVYNRFILTRPVVARFAQFAYLRLCFVHLFCCVECLKAKIAGGAVSSCPATAMPHRL</sequence>
<organism evidence="1">
    <name type="scientific">Anaplasma marginale</name>
    <dbReference type="NCBI Taxonomy" id="770"/>
    <lineage>
        <taxon>Bacteria</taxon>
        <taxon>Pseudomonadati</taxon>
        <taxon>Pseudomonadota</taxon>
        <taxon>Alphaproteobacteria</taxon>
        <taxon>Rickettsiales</taxon>
        <taxon>Anaplasmataceae</taxon>
        <taxon>Anaplasma</taxon>
    </lineage>
</organism>
<reference evidence="1" key="1">
    <citation type="submission" date="2019-08" db="EMBL/GenBank/DDBJ databases">
        <authorList>
            <person name="Amaro Estrada I."/>
            <person name="Quiroz Castaneda R.E."/>
            <person name="Martinez Ocampo F."/>
            <person name="Rodriguez Camarillo S.D."/>
        </authorList>
    </citation>
    <scope>NUCLEOTIDE SEQUENCE</scope>
    <source>
        <strain evidence="1">MEX-30-184-02</strain>
    </source>
</reference>